<evidence type="ECO:0000313" key="2">
    <source>
        <dbReference type="Proteomes" id="UP000596192"/>
    </source>
</evidence>
<dbReference type="Proteomes" id="UP000596192">
    <property type="component" value="Chromosome"/>
</dbReference>
<dbReference type="InterPro" id="IPR036890">
    <property type="entry name" value="HATPase_C_sf"/>
</dbReference>
<reference evidence="1 2" key="1">
    <citation type="submission" date="2020-12" db="EMBL/GenBank/DDBJ databases">
        <title>Genomic Analysis and Response surface optimization of nitrogen-fixing conditions for A. chroococcum strain HR1, Isolation from rhizosphere soil.</title>
        <authorList>
            <person name="Li J."/>
            <person name="Yang H."/>
            <person name="Liu H."/>
            <person name="Wang C."/>
            <person name="Tian Y."/>
            <person name="Lu X.Y."/>
        </authorList>
    </citation>
    <scope>NUCLEOTIDE SEQUENCE [LARGE SCALE GENOMIC DNA]</scope>
    <source>
        <strain evidence="1 2">HR1</strain>
    </source>
</reference>
<dbReference type="EMBL" id="CP066310">
    <property type="protein sequence ID" value="QQE89595.1"/>
    <property type="molecule type" value="Genomic_DNA"/>
</dbReference>
<gene>
    <name evidence="1" type="ORF">GKQ51_04440</name>
</gene>
<sequence length="589" mass="67000">MNAILKPMPNETGRIPMMNTGQALLSLRDSGYDLPTAIGEVLDNSIEARANRIRIRLDQAADARGKKHVHRIAISDDGNGMDLDTLHHYLVIGFSTRYMHKDTIGKYGVGAKFAALNFGRRIDVWSRDTADGAWLHTEFDLENAIKLEQQGQPIGLDVPCAASIPPDLQELLPSGTGTLVVWSRVDRLEEGRLAADFNGLRLELEKELSRIFRSFIEGGIAIEVNDKPLIAFDPLMLMRNAWHDHVLNKYAAKARADQKKKVGKRGVQELQQHYEAELILDEQIKISRSVARLRVTLYPKEVLRKRGMGGDELAKELRLRENQGSLSFMRLNREVSYTNVPRILPDGVQKPDRFIGIEVAFKPDLDDFFGIRNVKRGVEPHGELRIRIRELLEKAISQARKKIDEQWDKVAREEHENDGEHAAVTAAVKDVDLLMPKGRVEDTATPEQVEEVLEDLANDLGYDKEEDRREYLERIRELPFILETVSFPGSTFIHTQHVGGQVIIRLNKRHPFYRDMWTPIRELAEREPGAVSGEEATRAARRALEALQLLVIAYGKAESMDLNPSRYDDLTMYWGQFLATLMNKVKDIR</sequence>
<protein>
    <submittedName>
        <fullName evidence="1">ATP-binding protein</fullName>
    </submittedName>
</protein>
<dbReference type="SUPFAM" id="SSF55874">
    <property type="entry name" value="ATPase domain of HSP90 chaperone/DNA topoisomerase II/histidine kinase"/>
    <property type="match status" value="1"/>
</dbReference>
<accession>A0AAQ0C096</accession>
<organism evidence="1 2">
    <name type="scientific">Azotobacter chroococcum</name>
    <dbReference type="NCBI Taxonomy" id="353"/>
    <lineage>
        <taxon>Bacteria</taxon>
        <taxon>Pseudomonadati</taxon>
        <taxon>Pseudomonadota</taxon>
        <taxon>Gammaproteobacteria</taxon>
        <taxon>Pseudomonadales</taxon>
        <taxon>Pseudomonadaceae</taxon>
        <taxon>Azotobacter</taxon>
    </lineage>
</organism>
<dbReference type="Gene3D" id="3.30.565.10">
    <property type="entry name" value="Histidine kinase-like ATPase, C-terminal domain"/>
    <property type="match status" value="1"/>
</dbReference>
<proteinExistence type="predicted"/>
<evidence type="ECO:0000313" key="1">
    <source>
        <dbReference type="EMBL" id="QQE89595.1"/>
    </source>
</evidence>
<keyword evidence="1" id="KW-0067">ATP-binding</keyword>
<dbReference type="AlphaFoldDB" id="A0AAQ0C096"/>
<name>A0AAQ0C096_9GAMM</name>
<dbReference type="GO" id="GO:0016887">
    <property type="term" value="F:ATP hydrolysis activity"/>
    <property type="evidence" value="ECO:0007669"/>
    <property type="project" value="InterPro"/>
</dbReference>
<dbReference type="RefSeq" id="WP_198867325.1">
    <property type="nucleotide sequence ID" value="NZ_CP066310.1"/>
</dbReference>
<dbReference type="PANTHER" id="PTHR23336:SF76">
    <property type="entry name" value="MORC S5 DOMAIN-CONTAINING PROTEIN"/>
    <property type="match status" value="1"/>
</dbReference>
<dbReference type="PANTHER" id="PTHR23336">
    <property type="entry name" value="ZINC FINGER CW-TYPE COILED-COIL DOMAIN PROTEIN 3"/>
    <property type="match status" value="1"/>
</dbReference>
<dbReference type="InterPro" id="IPR045261">
    <property type="entry name" value="MORC_ATPase"/>
</dbReference>
<keyword evidence="1" id="KW-0547">Nucleotide-binding</keyword>
<dbReference type="GO" id="GO:0005524">
    <property type="term" value="F:ATP binding"/>
    <property type="evidence" value="ECO:0007669"/>
    <property type="project" value="UniProtKB-KW"/>
</dbReference>
<dbReference type="Pfam" id="PF13589">
    <property type="entry name" value="HATPase_c_3"/>
    <property type="match status" value="1"/>
</dbReference>